<organism evidence="1 2">
    <name type="scientific">Pelobates cultripes</name>
    <name type="common">Western spadefoot toad</name>
    <dbReference type="NCBI Taxonomy" id="61616"/>
    <lineage>
        <taxon>Eukaryota</taxon>
        <taxon>Metazoa</taxon>
        <taxon>Chordata</taxon>
        <taxon>Craniata</taxon>
        <taxon>Vertebrata</taxon>
        <taxon>Euteleostomi</taxon>
        <taxon>Amphibia</taxon>
        <taxon>Batrachia</taxon>
        <taxon>Anura</taxon>
        <taxon>Pelobatoidea</taxon>
        <taxon>Pelobatidae</taxon>
        <taxon>Pelobates</taxon>
    </lineage>
</organism>
<dbReference type="EMBL" id="OW240923">
    <property type="protein sequence ID" value="CAH2324086.1"/>
    <property type="molecule type" value="Genomic_DNA"/>
</dbReference>
<sequence>MESRTWSWDKTSYDGEARGTPRRRKQHYKQPAEAGACSLLTRHAYRMKHRSNVLALFAIPPKPPCWGRQAWTDCLQLRYCIRRSARLLGSVSCPGRTLDRHAIQTHGDYQSDTYQDYCDYSSFQALVAATEAKMHMGAHSQTGL</sequence>
<proteinExistence type="predicted"/>
<accession>A0AAD1TCB1</accession>
<reference evidence="1" key="1">
    <citation type="submission" date="2022-03" db="EMBL/GenBank/DDBJ databases">
        <authorList>
            <person name="Alioto T."/>
            <person name="Alioto T."/>
            <person name="Gomez Garrido J."/>
        </authorList>
    </citation>
    <scope>NUCLEOTIDE SEQUENCE</scope>
</reference>
<evidence type="ECO:0000313" key="1">
    <source>
        <dbReference type="EMBL" id="CAH2324086.1"/>
    </source>
</evidence>
<name>A0AAD1TCB1_PELCU</name>
<dbReference type="Proteomes" id="UP001295444">
    <property type="component" value="Chromosome 12"/>
</dbReference>
<evidence type="ECO:0000313" key="2">
    <source>
        <dbReference type="Proteomes" id="UP001295444"/>
    </source>
</evidence>
<keyword evidence="2" id="KW-1185">Reference proteome</keyword>
<protein>
    <submittedName>
        <fullName evidence="1">Uncharacterized protein</fullName>
    </submittedName>
</protein>
<gene>
    <name evidence="1" type="ORF">PECUL_23A035070</name>
</gene>
<dbReference type="AlphaFoldDB" id="A0AAD1TCB1"/>